<evidence type="ECO:0000256" key="8">
    <source>
        <dbReference type="ARBA" id="ARBA00023004"/>
    </source>
</evidence>
<dbReference type="PIRSF" id="PIRSF000017">
    <property type="entry name" value="RC_cytochrome"/>
    <property type="match status" value="1"/>
</dbReference>
<comment type="PTM">
    <text evidence="9">Binds 4 heme groups per subunit.</text>
</comment>
<feature type="binding site" description="axial binding residue" evidence="10">
    <location>
        <position position="147"/>
    </location>
    <ligand>
        <name>heme</name>
        <dbReference type="ChEBI" id="CHEBI:30413"/>
        <label>4</label>
    </ligand>
    <ligandPart>
        <name>Fe</name>
        <dbReference type="ChEBI" id="CHEBI:18248"/>
    </ligandPart>
</feature>
<feature type="binding site" description="covalent" evidence="9">
    <location>
        <position position="110"/>
    </location>
    <ligand>
        <name>heme</name>
        <dbReference type="ChEBI" id="CHEBI:30413"/>
        <label>1</label>
    </ligand>
</feature>
<accession>A0A2S6NCA1</accession>
<dbReference type="NCBIfam" id="NF040706">
    <property type="entry name" value="photo_cyt_PufC"/>
    <property type="match status" value="1"/>
</dbReference>
<dbReference type="EMBL" id="NHSJ01000041">
    <property type="protein sequence ID" value="PPQ32243.1"/>
    <property type="molecule type" value="Genomic_DNA"/>
</dbReference>
<dbReference type="RefSeq" id="WP_104507019.1">
    <property type="nucleotide sequence ID" value="NZ_JACIGC010000002.1"/>
</dbReference>
<evidence type="ECO:0000256" key="5">
    <source>
        <dbReference type="ARBA" id="ARBA00022617"/>
    </source>
</evidence>
<dbReference type="GO" id="GO:0009055">
    <property type="term" value="F:electron transfer activity"/>
    <property type="evidence" value="ECO:0007669"/>
    <property type="project" value="InterPro"/>
</dbReference>
<comment type="function">
    <text evidence="1">The reaction center of purple bacteria contains a tightly bound cytochrome molecule which re-reduces the photo oxidized primary electron donor.</text>
</comment>
<evidence type="ECO:0000256" key="7">
    <source>
        <dbReference type="ARBA" id="ARBA00022982"/>
    </source>
</evidence>
<evidence type="ECO:0000256" key="6">
    <source>
        <dbReference type="ARBA" id="ARBA00022723"/>
    </source>
</evidence>
<keyword evidence="3" id="KW-0813">Transport</keyword>
<keyword evidence="4" id="KW-0602">Photosynthesis</keyword>
<evidence type="ECO:0000256" key="3">
    <source>
        <dbReference type="ARBA" id="ARBA00022448"/>
    </source>
</evidence>
<evidence type="ECO:0000313" key="12">
    <source>
        <dbReference type="Proteomes" id="UP000239089"/>
    </source>
</evidence>
<keyword evidence="7" id="KW-0249">Electron transport</keyword>
<dbReference type="Proteomes" id="UP000239089">
    <property type="component" value="Unassembled WGS sequence"/>
</dbReference>
<dbReference type="Pfam" id="PF02276">
    <property type="entry name" value="CytoC_RC"/>
    <property type="match status" value="1"/>
</dbReference>
<keyword evidence="6 10" id="KW-0479">Metal-binding</keyword>
<dbReference type="InterPro" id="IPR003158">
    <property type="entry name" value="Photosyn_RC_cyt_c-su"/>
</dbReference>
<evidence type="ECO:0000256" key="9">
    <source>
        <dbReference type="PIRSR" id="PIRSR000017-1"/>
    </source>
</evidence>
<evidence type="ECO:0000313" key="11">
    <source>
        <dbReference type="EMBL" id="PPQ32243.1"/>
    </source>
</evidence>
<dbReference type="Gene3D" id="1.10.468.10">
    <property type="entry name" value="Photosynthetic Reaction Center, subunit C, domain 2"/>
    <property type="match status" value="2"/>
</dbReference>
<feature type="binding site" description="covalent" evidence="9">
    <location>
        <position position="254"/>
    </location>
    <ligand>
        <name>heme</name>
        <dbReference type="ChEBI" id="CHEBI:30413"/>
        <label>3</label>
    </ligand>
</feature>
<feature type="binding site" description="covalent" evidence="9">
    <location>
        <position position="155"/>
    </location>
    <ligand>
        <name>heme</name>
        <dbReference type="ChEBI" id="CHEBI:30413"/>
        <label>2</label>
    </ligand>
</feature>
<gene>
    <name evidence="11" type="ORF">CCR94_06230</name>
</gene>
<feature type="binding site" description="axial binding residue" evidence="10">
    <location>
        <position position="114"/>
    </location>
    <ligand>
        <name>heme</name>
        <dbReference type="ChEBI" id="CHEBI:30413"/>
        <label>1</label>
    </ligand>
    <ligandPart>
        <name>Fe</name>
        <dbReference type="ChEBI" id="CHEBI:18248"/>
    </ligandPart>
</feature>
<feature type="binding site" description="covalent" evidence="9">
    <location>
        <position position="251"/>
    </location>
    <ligand>
        <name>heme</name>
        <dbReference type="ChEBI" id="CHEBI:30413"/>
        <label>3</label>
    </ligand>
</feature>
<keyword evidence="8 10" id="KW-0408">Iron</keyword>
<dbReference type="GO" id="GO:0020037">
    <property type="term" value="F:heme binding"/>
    <property type="evidence" value="ECO:0007669"/>
    <property type="project" value="InterPro"/>
</dbReference>
<comment type="caution">
    <text evidence="11">The sequence shown here is derived from an EMBL/GenBank/DDBJ whole genome shotgun (WGS) entry which is preliminary data.</text>
</comment>
<protein>
    <recommendedName>
        <fullName evidence="2">Photosynthetic reaction center cytochrome c subunit</fullName>
    </recommendedName>
</protein>
<dbReference type="GO" id="GO:0019684">
    <property type="term" value="P:photosynthesis, light reaction"/>
    <property type="evidence" value="ECO:0007669"/>
    <property type="project" value="InterPro"/>
</dbReference>
<dbReference type="InterPro" id="IPR023119">
    <property type="entry name" value="Multihaem_cyt_PRC_cyt_su-like"/>
</dbReference>
<feature type="binding site" description="covalent" evidence="9">
    <location>
        <position position="158"/>
    </location>
    <ligand>
        <name>heme</name>
        <dbReference type="ChEBI" id="CHEBI:30413"/>
        <label>2</label>
    </ligand>
</feature>
<evidence type="ECO:0000256" key="10">
    <source>
        <dbReference type="PIRSR" id="PIRSR000017-2"/>
    </source>
</evidence>
<feature type="binding site" description="axial binding residue" evidence="10">
    <location>
        <position position="255"/>
    </location>
    <ligand>
        <name>heme</name>
        <dbReference type="ChEBI" id="CHEBI:30413"/>
        <label>3</label>
    </ligand>
    <ligandPart>
        <name>Fe</name>
        <dbReference type="ChEBI" id="CHEBI:18248"/>
    </ligandPart>
</feature>
<sequence>MKTVGLLLGGTAAALLATALILTPGWNFSKVHTTQTGYRGTSTGELSTAESVRLLKAANALPDAIDPAEAGGKRATDVYKNVKVLTDLTEGQFNRVMLGLGAWVGGEQGCNYCHNPENLADDSLYTKRVSRTMLQMTRHINKDWQAHVLTTGVTCYTCHRGQPVPKGVWYKDAPPKAGGAAATSHDLGHPNRVNGFTAMNTDPFSGILDGKDAIRIQSTQALPTSFGPTMFATEKTYSLMMAISGGLGVNCTYCHNSRDFFSWPESSPLRVNAWQGINLVRDLNANFLKPLQAEWPANRLGPTGDGPKLYCATCHQGAPKPLLGAQLAKDWSELGGVAATK</sequence>
<keyword evidence="5 9" id="KW-0349">Heme</keyword>
<name>A0A2S6NCA1_9HYPH</name>
<feature type="binding site" description="axial binding residue" evidence="10">
    <location>
        <position position="133"/>
    </location>
    <ligand>
        <name>heme</name>
        <dbReference type="ChEBI" id="CHEBI:30413"/>
        <label>2</label>
    </ligand>
    <ligandPart>
        <name>Fe</name>
        <dbReference type="ChEBI" id="CHEBI:18248"/>
    </ligandPart>
</feature>
<feature type="binding site" description="axial binding residue" evidence="10">
    <location>
        <position position="240"/>
    </location>
    <ligand>
        <name>heme</name>
        <dbReference type="ChEBI" id="CHEBI:30413"/>
        <label>3</label>
    </ligand>
    <ligandPart>
        <name>Fe</name>
        <dbReference type="ChEBI" id="CHEBI:18248"/>
    </ligandPart>
</feature>
<feature type="binding site" description="axial binding residue" evidence="10">
    <location>
        <position position="97"/>
    </location>
    <ligand>
        <name>heme</name>
        <dbReference type="ChEBI" id="CHEBI:30413"/>
        <label>1</label>
    </ligand>
    <ligandPart>
        <name>Fe</name>
        <dbReference type="ChEBI" id="CHEBI:18248"/>
    </ligandPart>
</feature>
<evidence type="ECO:0000256" key="1">
    <source>
        <dbReference type="ARBA" id="ARBA00003196"/>
    </source>
</evidence>
<dbReference type="GO" id="GO:0030077">
    <property type="term" value="C:plasma membrane light-harvesting complex"/>
    <property type="evidence" value="ECO:0007669"/>
    <property type="project" value="InterPro"/>
</dbReference>
<dbReference type="CDD" id="cd09224">
    <property type="entry name" value="CytoC_RC"/>
    <property type="match status" value="1"/>
</dbReference>
<dbReference type="OrthoDB" id="9813732at2"/>
<feature type="binding site" description="covalent" evidence="9">
    <location>
        <position position="311"/>
    </location>
    <ligand>
        <name>heme</name>
        <dbReference type="ChEBI" id="CHEBI:30413"/>
        <label>4</label>
    </ligand>
</feature>
<evidence type="ECO:0000256" key="4">
    <source>
        <dbReference type="ARBA" id="ARBA00022531"/>
    </source>
</evidence>
<feature type="binding site" description="covalent" evidence="9">
    <location>
        <position position="314"/>
    </location>
    <ligand>
        <name>heme</name>
        <dbReference type="ChEBI" id="CHEBI:30413"/>
        <label>4</label>
    </ligand>
</feature>
<dbReference type="InterPro" id="IPR036280">
    <property type="entry name" value="Multihaem_cyt_sf"/>
</dbReference>
<dbReference type="GO" id="GO:0005506">
    <property type="term" value="F:iron ion binding"/>
    <property type="evidence" value="ECO:0007669"/>
    <property type="project" value="InterPro"/>
</dbReference>
<dbReference type="AlphaFoldDB" id="A0A2S6NCA1"/>
<dbReference type="SUPFAM" id="SSF48695">
    <property type="entry name" value="Multiheme cytochromes"/>
    <property type="match status" value="1"/>
</dbReference>
<proteinExistence type="predicted"/>
<feature type="binding site" description="axial binding residue" evidence="10">
    <location>
        <position position="159"/>
    </location>
    <ligand>
        <name>heme</name>
        <dbReference type="ChEBI" id="CHEBI:30413"/>
        <label>2</label>
    </ligand>
    <ligandPart>
        <name>Fe</name>
        <dbReference type="ChEBI" id="CHEBI:18248"/>
    </ligandPart>
</feature>
<feature type="binding site" description="covalent" evidence="9">
    <location>
        <position position="113"/>
    </location>
    <ligand>
        <name>heme</name>
        <dbReference type="ChEBI" id="CHEBI:30413"/>
        <label>1</label>
    </ligand>
</feature>
<keyword evidence="12" id="KW-1185">Reference proteome</keyword>
<feature type="binding site" description="axial binding residue" evidence="10">
    <location>
        <position position="315"/>
    </location>
    <ligand>
        <name>heme</name>
        <dbReference type="ChEBI" id="CHEBI:30413"/>
        <label>4</label>
    </ligand>
    <ligandPart>
        <name>Fe</name>
        <dbReference type="ChEBI" id="CHEBI:18248"/>
    </ligandPart>
</feature>
<reference evidence="11 12" key="1">
    <citation type="journal article" date="2018" name="Arch. Microbiol.">
        <title>New insights into the metabolic potential of the phototrophic purple bacterium Rhodopila globiformis DSM 161(T) from its draft genome sequence and evidence for a vanadium-dependent nitrogenase.</title>
        <authorList>
            <person name="Imhoff J.F."/>
            <person name="Rahn T."/>
            <person name="Kunzel S."/>
            <person name="Neulinger S.C."/>
        </authorList>
    </citation>
    <scope>NUCLEOTIDE SEQUENCE [LARGE SCALE GENOMIC DNA]</scope>
    <source>
        <strain evidence="11 12">DSM 16996</strain>
    </source>
</reference>
<evidence type="ECO:0000256" key="2">
    <source>
        <dbReference type="ARBA" id="ARBA00015978"/>
    </source>
</evidence>
<organism evidence="11 12">
    <name type="scientific">Rhodoblastus sphagnicola</name>
    <dbReference type="NCBI Taxonomy" id="333368"/>
    <lineage>
        <taxon>Bacteria</taxon>
        <taxon>Pseudomonadati</taxon>
        <taxon>Pseudomonadota</taxon>
        <taxon>Alphaproteobacteria</taxon>
        <taxon>Hyphomicrobiales</taxon>
        <taxon>Rhodoblastaceae</taxon>
        <taxon>Rhodoblastus</taxon>
    </lineage>
</organism>